<dbReference type="InterPro" id="IPR037923">
    <property type="entry name" value="HTH-like"/>
</dbReference>
<dbReference type="InterPro" id="IPR018060">
    <property type="entry name" value="HTH_AraC"/>
</dbReference>
<dbReference type="Pfam" id="PF12833">
    <property type="entry name" value="HTH_18"/>
    <property type="match status" value="1"/>
</dbReference>
<keyword evidence="2" id="KW-0238">DNA-binding</keyword>
<dbReference type="PROSITE" id="PS00041">
    <property type="entry name" value="HTH_ARAC_FAMILY_1"/>
    <property type="match status" value="1"/>
</dbReference>
<evidence type="ECO:0000256" key="1">
    <source>
        <dbReference type="ARBA" id="ARBA00023015"/>
    </source>
</evidence>
<evidence type="ECO:0000256" key="2">
    <source>
        <dbReference type="ARBA" id="ARBA00023125"/>
    </source>
</evidence>
<reference evidence="6 7" key="1">
    <citation type="submission" date="2020-02" db="EMBL/GenBank/DDBJ databases">
        <title>Paenibacillus sp. nov., isolated from rhizosphere soil of tomato.</title>
        <authorList>
            <person name="Weon H.-Y."/>
            <person name="Lee S.A."/>
        </authorList>
    </citation>
    <scope>NUCLEOTIDE SEQUENCE [LARGE SCALE GENOMIC DNA]</scope>
    <source>
        <strain evidence="6 7">14171R-81</strain>
    </source>
</reference>
<dbReference type="SMART" id="SM00342">
    <property type="entry name" value="HTH_ARAC"/>
    <property type="match status" value="1"/>
</dbReference>
<dbReference type="GO" id="GO:0003700">
    <property type="term" value="F:DNA-binding transcription factor activity"/>
    <property type="evidence" value="ECO:0007669"/>
    <property type="project" value="InterPro"/>
</dbReference>
<keyword evidence="4" id="KW-0804">Transcription</keyword>
<evidence type="ECO:0000259" key="5">
    <source>
        <dbReference type="PROSITE" id="PS01124"/>
    </source>
</evidence>
<dbReference type="PANTHER" id="PTHR46796">
    <property type="entry name" value="HTH-TYPE TRANSCRIPTIONAL ACTIVATOR RHAS-RELATED"/>
    <property type="match status" value="1"/>
</dbReference>
<dbReference type="Proteomes" id="UP000479114">
    <property type="component" value="Chromosome"/>
</dbReference>
<proteinExistence type="predicted"/>
<dbReference type="GO" id="GO:0043565">
    <property type="term" value="F:sequence-specific DNA binding"/>
    <property type="evidence" value="ECO:0007669"/>
    <property type="project" value="InterPro"/>
</dbReference>
<accession>A0A6C0P3J5</accession>
<dbReference type="InterPro" id="IPR009057">
    <property type="entry name" value="Homeodomain-like_sf"/>
</dbReference>
<dbReference type="RefSeq" id="WP_162642754.1">
    <property type="nucleotide sequence ID" value="NZ_CP048286.1"/>
</dbReference>
<dbReference type="SUPFAM" id="SSF51215">
    <property type="entry name" value="Regulatory protein AraC"/>
    <property type="match status" value="1"/>
</dbReference>
<name>A0A6C0P3J5_9BACL</name>
<feature type="domain" description="HTH araC/xylS-type" evidence="5">
    <location>
        <begin position="198"/>
        <end position="296"/>
    </location>
</feature>
<sequence length="301" mass="34131">MPTLRDREHSWNDYPVLPYVRLCYRFVSPPFFQGERRLLDYLFLYLEKGRYALTVEGVDYELNEGDFALIQPGLPFTTRGYGDCVVPNAHLDFFYNPAREQSFVTTPGQTNLEPYRQLLQPRLNDFPDVRIPVLLQAQPPRPFKDTLLRMMEHFKHNDIGSALKVQQHALELLGLLLGSGGTGGSGASFAFEGQQFVQKMNAFLSFSLSAPLSVEAMAKHAGYSESHFTTVFAQHFGTTPHQYLLQLRLQKAQELLGTTALKLTQIADYCGFASDAHLSKAFKRQLGVSPREFRASPPHRR</sequence>
<evidence type="ECO:0000256" key="3">
    <source>
        <dbReference type="ARBA" id="ARBA00023159"/>
    </source>
</evidence>
<evidence type="ECO:0000313" key="6">
    <source>
        <dbReference type="EMBL" id="QHW32911.1"/>
    </source>
</evidence>
<dbReference type="PANTHER" id="PTHR46796:SF6">
    <property type="entry name" value="ARAC SUBFAMILY"/>
    <property type="match status" value="1"/>
</dbReference>
<keyword evidence="7" id="KW-1185">Reference proteome</keyword>
<dbReference type="Gene3D" id="1.10.10.60">
    <property type="entry name" value="Homeodomain-like"/>
    <property type="match status" value="2"/>
</dbReference>
<keyword evidence="1" id="KW-0805">Transcription regulation</keyword>
<dbReference type="InterPro" id="IPR050204">
    <property type="entry name" value="AraC_XylS_family_regulators"/>
</dbReference>
<gene>
    <name evidence="6" type="ORF">GZH47_20245</name>
</gene>
<evidence type="ECO:0000313" key="7">
    <source>
        <dbReference type="Proteomes" id="UP000479114"/>
    </source>
</evidence>
<dbReference type="AlphaFoldDB" id="A0A6C0P3J5"/>
<dbReference type="KEGG" id="prz:GZH47_20245"/>
<protein>
    <submittedName>
        <fullName evidence="6">AraC family transcriptional regulator</fullName>
    </submittedName>
</protein>
<dbReference type="PROSITE" id="PS01124">
    <property type="entry name" value="HTH_ARAC_FAMILY_2"/>
    <property type="match status" value="1"/>
</dbReference>
<evidence type="ECO:0000256" key="4">
    <source>
        <dbReference type="ARBA" id="ARBA00023163"/>
    </source>
</evidence>
<dbReference type="InterPro" id="IPR018062">
    <property type="entry name" value="HTH_AraC-typ_CS"/>
</dbReference>
<organism evidence="6 7">
    <name type="scientific">Paenibacillus rhizovicinus</name>
    <dbReference type="NCBI Taxonomy" id="2704463"/>
    <lineage>
        <taxon>Bacteria</taxon>
        <taxon>Bacillati</taxon>
        <taxon>Bacillota</taxon>
        <taxon>Bacilli</taxon>
        <taxon>Bacillales</taxon>
        <taxon>Paenibacillaceae</taxon>
        <taxon>Paenibacillus</taxon>
    </lineage>
</organism>
<keyword evidence="3" id="KW-0010">Activator</keyword>
<dbReference type="EMBL" id="CP048286">
    <property type="protein sequence ID" value="QHW32911.1"/>
    <property type="molecule type" value="Genomic_DNA"/>
</dbReference>
<dbReference type="SUPFAM" id="SSF46689">
    <property type="entry name" value="Homeodomain-like"/>
    <property type="match status" value="2"/>
</dbReference>